<dbReference type="FunFam" id="3.40.50.720:FF:000084">
    <property type="entry name" value="Short-chain dehydrogenase reductase"/>
    <property type="match status" value="1"/>
</dbReference>
<organism evidence="6 7">
    <name type="scientific">[Torrubiella] hemipterigena</name>
    <dbReference type="NCBI Taxonomy" id="1531966"/>
    <lineage>
        <taxon>Eukaryota</taxon>
        <taxon>Fungi</taxon>
        <taxon>Dikarya</taxon>
        <taxon>Ascomycota</taxon>
        <taxon>Pezizomycotina</taxon>
        <taxon>Sordariomycetes</taxon>
        <taxon>Hypocreomycetidae</taxon>
        <taxon>Hypocreales</taxon>
        <taxon>Clavicipitaceae</taxon>
        <taxon>Clavicipitaceae incertae sedis</taxon>
        <taxon>'Torrubiella' clade</taxon>
    </lineage>
</organism>
<dbReference type="EMBL" id="CDHN01000002">
    <property type="protein sequence ID" value="CEJ87823.1"/>
    <property type="molecule type" value="Genomic_DNA"/>
</dbReference>
<dbReference type="InterPro" id="IPR020904">
    <property type="entry name" value="Sc_DH/Rdtase_CS"/>
</dbReference>
<evidence type="ECO:0000256" key="2">
    <source>
        <dbReference type="ARBA" id="ARBA00022857"/>
    </source>
</evidence>
<proteinExistence type="inferred from homology"/>
<sequence>MSLLGKTFVITGGASGIGKATVQKLLELSATVHSIDKSKNIPQINEHAGCLYSYGGVDISARHAVKDTFTSIMGRSTILNGLVNCAGILRTTQLSEEADADFETLWRVNVQGTWNVGTEFYRHAYRASANAHSDEPVAETAAVVNIASMAGVKSYPGLSAYVTSKHAVVGLTKSMALEWGHKGIRVNCIAPGKVLTPMVLQPPPSMPEIQASKPDVGVIKDALSADEIADTVLYLLSSASSGVVGQTIEVNGGHQL</sequence>
<dbReference type="GO" id="GO:0016491">
    <property type="term" value="F:oxidoreductase activity"/>
    <property type="evidence" value="ECO:0007669"/>
    <property type="project" value="UniProtKB-KW"/>
</dbReference>
<dbReference type="PRINTS" id="PR00080">
    <property type="entry name" value="SDRFAMILY"/>
</dbReference>
<evidence type="ECO:0000256" key="4">
    <source>
        <dbReference type="ARBA" id="ARBA00023027"/>
    </source>
</evidence>
<gene>
    <name evidence="6" type="ORF">VHEMI04524</name>
</gene>
<comment type="similarity">
    <text evidence="1">Belongs to the short-chain dehydrogenases/reductases (SDR) family.</text>
</comment>
<dbReference type="PRINTS" id="PR00081">
    <property type="entry name" value="GDHRDH"/>
</dbReference>
<feature type="domain" description="Ketoreductase" evidence="5">
    <location>
        <begin position="6"/>
        <end position="192"/>
    </location>
</feature>
<dbReference type="SUPFAM" id="SSF51735">
    <property type="entry name" value="NAD(P)-binding Rossmann-fold domains"/>
    <property type="match status" value="1"/>
</dbReference>
<dbReference type="AlphaFoldDB" id="A0A0A1T1K4"/>
<reference evidence="6 7" key="1">
    <citation type="journal article" date="2015" name="Genome Announc.">
        <title>Draft Genome Sequence and Gene Annotation of the Entomopathogenic Fungus Verticillium hemipterigenum.</title>
        <authorList>
            <person name="Horn F."/>
            <person name="Habel A."/>
            <person name="Scharf D.H."/>
            <person name="Dworschak J."/>
            <person name="Brakhage A.A."/>
            <person name="Guthke R."/>
            <person name="Hertweck C."/>
            <person name="Linde J."/>
        </authorList>
    </citation>
    <scope>NUCLEOTIDE SEQUENCE [LARGE SCALE GENOMIC DNA]</scope>
</reference>
<keyword evidence="3" id="KW-0560">Oxidoreductase</keyword>
<keyword evidence="2" id="KW-0521">NADP</keyword>
<dbReference type="CDD" id="cd05233">
    <property type="entry name" value="SDR_c"/>
    <property type="match status" value="1"/>
</dbReference>
<name>A0A0A1T1K4_9HYPO</name>
<evidence type="ECO:0000313" key="7">
    <source>
        <dbReference type="Proteomes" id="UP000039046"/>
    </source>
</evidence>
<dbReference type="Gene3D" id="3.40.50.720">
    <property type="entry name" value="NAD(P)-binding Rossmann-like Domain"/>
    <property type="match status" value="1"/>
</dbReference>
<dbReference type="InterPro" id="IPR057326">
    <property type="entry name" value="KR_dom"/>
</dbReference>
<dbReference type="PROSITE" id="PS00061">
    <property type="entry name" value="ADH_SHORT"/>
    <property type="match status" value="1"/>
</dbReference>
<dbReference type="OrthoDB" id="1669814at2759"/>
<dbReference type="PANTHER" id="PTHR24321:SF8">
    <property type="entry name" value="ESTRADIOL 17-BETA-DEHYDROGENASE 8-RELATED"/>
    <property type="match status" value="1"/>
</dbReference>
<keyword evidence="7" id="KW-1185">Reference proteome</keyword>
<accession>A0A0A1T1K4</accession>
<protein>
    <recommendedName>
        <fullName evidence="5">Ketoreductase domain-containing protein</fullName>
    </recommendedName>
</protein>
<evidence type="ECO:0000256" key="1">
    <source>
        <dbReference type="ARBA" id="ARBA00006484"/>
    </source>
</evidence>
<dbReference type="Proteomes" id="UP000039046">
    <property type="component" value="Unassembled WGS sequence"/>
</dbReference>
<dbReference type="InterPro" id="IPR002347">
    <property type="entry name" value="SDR_fam"/>
</dbReference>
<dbReference type="HOGENOM" id="CLU_010194_1_2_1"/>
<dbReference type="Pfam" id="PF13561">
    <property type="entry name" value="adh_short_C2"/>
    <property type="match status" value="1"/>
</dbReference>
<evidence type="ECO:0000313" key="6">
    <source>
        <dbReference type="EMBL" id="CEJ87823.1"/>
    </source>
</evidence>
<evidence type="ECO:0000259" key="5">
    <source>
        <dbReference type="SMART" id="SM00822"/>
    </source>
</evidence>
<dbReference type="SMART" id="SM00822">
    <property type="entry name" value="PKS_KR"/>
    <property type="match status" value="1"/>
</dbReference>
<dbReference type="PANTHER" id="PTHR24321">
    <property type="entry name" value="DEHYDROGENASES, SHORT CHAIN"/>
    <property type="match status" value="1"/>
</dbReference>
<dbReference type="STRING" id="1531966.A0A0A1T1K4"/>
<dbReference type="InterPro" id="IPR036291">
    <property type="entry name" value="NAD(P)-bd_dom_sf"/>
</dbReference>
<evidence type="ECO:0000256" key="3">
    <source>
        <dbReference type="ARBA" id="ARBA00023002"/>
    </source>
</evidence>
<keyword evidence="4" id="KW-0520">NAD</keyword>